<keyword evidence="2" id="KW-1185">Reference proteome</keyword>
<accession>A0A069QFN3</accession>
<organism evidence="1 2">
    <name type="scientific">Hoylesella loescheii DSM 19665 = JCM 12249 = ATCC 15930</name>
    <dbReference type="NCBI Taxonomy" id="1122985"/>
    <lineage>
        <taxon>Bacteria</taxon>
        <taxon>Pseudomonadati</taxon>
        <taxon>Bacteroidota</taxon>
        <taxon>Bacteroidia</taxon>
        <taxon>Bacteroidales</taxon>
        <taxon>Prevotellaceae</taxon>
        <taxon>Hoylesella</taxon>
    </lineage>
</organism>
<evidence type="ECO:0000313" key="2">
    <source>
        <dbReference type="Proteomes" id="UP000027442"/>
    </source>
</evidence>
<name>A0A069QFN3_HOYLO</name>
<reference evidence="1 2" key="1">
    <citation type="submission" date="2013-08" db="EMBL/GenBank/DDBJ databases">
        <authorList>
            <person name="Weinstock G."/>
            <person name="Sodergren E."/>
            <person name="Wylie T."/>
            <person name="Fulton L."/>
            <person name="Fulton R."/>
            <person name="Fronick C."/>
            <person name="O'Laughlin M."/>
            <person name="Godfrey J."/>
            <person name="Miner T."/>
            <person name="Herter B."/>
            <person name="Appelbaum E."/>
            <person name="Cordes M."/>
            <person name="Lek S."/>
            <person name="Wollam A."/>
            <person name="Pepin K.H."/>
            <person name="Palsikar V.B."/>
            <person name="Mitreva M."/>
            <person name="Wilson R.K."/>
        </authorList>
    </citation>
    <scope>NUCLEOTIDE SEQUENCE [LARGE SCALE GENOMIC DNA]</scope>
    <source>
        <strain evidence="1 2">ATCC 15930</strain>
    </source>
</reference>
<dbReference type="HOGENOM" id="CLU_2570938_0_0_10"/>
<sequence>MQKYYILMSIQSIFDALLHHFALSILTPYTARTLTNGKQNPTTTAGSQPYCPKSFLLDAVKSLLLAVCKRHIVKRYATNNF</sequence>
<dbReference type="PATRIC" id="fig|1122985.7.peg.2410"/>
<evidence type="ECO:0000313" key="1">
    <source>
        <dbReference type="EMBL" id="KDR51605.1"/>
    </source>
</evidence>
<proteinExistence type="predicted"/>
<protein>
    <submittedName>
        <fullName evidence="1">Uncharacterized protein</fullName>
    </submittedName>
</protein>
<dbReference type="RefSeq" id="WP_148295801.1">
    <property type="nucleotide sequence ID" value="NZ_KB899211.1"/>
</dbReference>
<dbReference type="EMBL" id="JNGW01000098">
    <property type="protein sequence ID" value="KDR51605.1"/>
    <property type="molecule type" value="Genomic_DNA"/>
</dbReference>
<dbReference type="AlphaFoldDB" id="A0A069QFN3"/>
<gene>
    <name evidence="1" type="ORF">HMPREF1991_02327</name>
</gene>
<dbReference type="Proteomes" id="UP000027442">
    <property type="component" value="Unassembled WGS sequence"/>
</dbReference>
<comment type="caution">
    <text evidence="1">The sequence shown here is derived from an EMBL/GenBank/DDBJ whole genome shotgun (WGS) entry which is preliminary data.</text>
</comment>